<sequence>MLPKLETLKAKTKRIGYFKRSLLHCLSSHFLSGRGQIALTVS</sequence>
<proteinExistence type="predicted"/>
<reference evidence="1" key="2">
    <citation type="journal article" date="2015" name="Fish Shellfish Immunol.">
        <title>Early steps in the European eel (Anguilla anguilla)-Vibrio vulnificus interaction in the gills: Role of the RtxA13 toxin.</title>
        <authorList>
            <person name="Callol A."/>
            <person name="Pajuelo D."/>
            <person name="Ebbesson L."/>
            <person name="Teles M."/>
            <person name="MacKenzie S."/>
            <person name="Amaro C."/>
        </authorList>
    </citation>
    <scope>NUCLEOTIDE SEQUENCE</scope>
</reference>
<evidence type="ECO:0000313" key="1">
    <source>
        <dbReference type="EMBL" id="JAH17689.1"/>
    </source>
</evidence>
<accession>A0A0E9QLI1</accession>
<dbReference type="AlphaFoldDB" id="A0A0E9QLI1"/>
<dbReference type="EMBL" id="GBXM01090888">
    <property type="protein sequence ID" value="JAH17689.1"/>
    <property type="molecule type" value="Transcribed_RNA"/>
</dbReference>
<reference evidence="1" key="1">
    <citation type="submission" date="2014-11" db="EMBL/GenBank/DDBJ databases">
        <authorList>
            <person name="Amaro Gonzalez C."/>
        </authorList>
    </citation>
    <scope>NUCLEOTIDE SEQUENCE</scope>
</reference>
<organism evidence="1">
    <name type="scientific">Anguilla anguilla</name>
    <name type="common">European freshwater eel</name>
    <name type="synonym">Muraena anguilla</name>
    <dbReference type="NCBI Taxonomy" id="7936"/>
    <lineage>
        <taxon>Eukaryota</taxon>
        <taxon>Metazoa</taxon>
        <taxon>Chordata</taxon>
        <taxon>Craniata</taxon>
        <taxon>Vertebrata</taxon>
        <taxon>Euteleostomi</taxon>
        <taxon>Actinopterygii</taxon>
        <taxon>Neopterygii</taxon>
        <taxon>Teleostei</taxon>
        <taxon>Anguilliformes</taxon>
        <taxon>Anguillidae</taxon>
        <taxon>Anguilla</taxon>
    </lineage>
</organism>
<protein>
    <submittedName>
        <fullName evidence="1">Uncharacterized protein</fullName>
    </submittedName>
</protein>
<name>A0A0E9QLI1_ANGAN</name>